<gene>
    <name evidence="2" type="primary">ORF3204</name>
</gene>
<feature type="region of interest" description="Disordered" evidence="1">
    <location>
        <begin position="1"/>
        <end position="23"/>
    </location>
</feature>
<name>A0A0B6XXY0_9EUPU</name>
<evidence type="ECO:0000256" key="1">
    <source>
        <dbReference type="SAM" id="MobiDB-lite"/>
    </source>
</evidence>
<protein>
    <submittedName>
        <fullName evidence="2">Uncharacterized protein</fullName>
    </submittedName>
</protein>
<feature type="non-terminal residue" evidence="2">
    <location>
        <position position="1"/>
    </location>
</feature>
<organism evidence="2">
    <name type="scientific">Arion vulgaris</name>
    <dbReference type="NCBI Taxonomy" id="1028688"/>
    <lineage>
        <taxon>Eukaryota</taxon>
        <taxon>Metazoa</taxon>
        <taxon>Spiralia</taxon>
        <taxon>Lophotrochozoa</taxon>
        <taxon>Mollusca</taxon>
        <taxon>Gastropoda</taxon>
        <taxon>Heterobranchia</taxon>
        <taxon>Euthyneura</taxon>
        <taxon>Panpulmonata</taxon>
        <taxon>Eupulmonata</taxon>
        <taxon>Stylommatophora</taxon>
        <taxon>Helicina</taxon>
        <taxon>Arionoidea</taxon>
        <taxon>Arionidae</taxon>
        <taxon>Arion</taxon>
    </lineage>
</organism>
<reference evidence="2" key="1">
    <citation type="submission" date="2014-12" db="EMBL/GenBank/DDBJ databases">
        <title>Insight into the proteome of Arion vulgaris.</title>
        <authorList>
            <person name="Aradska J."/>
            <person name="Bulat T."/>
            <person name="Smidak R."/>
            <person name="Sarate P."/>
            <person name="Gangsoo J."/>
            <person name="Sialana F."/>
            <person name="Bilban M."/>
            <person name="Lubec G."/>
        </authorList>
    </citation>
    <scope>NUCLEOTIDE SEQUENCE</scope>
    <source>
        <tissue evidence="2">Skin</tissue>
    </source>
</reference>
<dbReference type="EMBL" id="HACG01001275">
    <property type="protein sequence ID" value="CEK48140.1"/>
    <property type="molecule type" value="Transcribed_RNA"/>
</dbReference>
<evidence type="ECO:0000313" key="2">
    <source>
        <dbReference type="EMBL" id="CEK48140.1"/>
    </source>
</evidence>
<sequence length="58" mass="6827">VRQNRIEVKKKEEDRESRDNIRRSPKANSFSILKMTFLKCPALAEPQGEVCKVQRRVL</sequence>
<feature type="compositionally biased region" description="Basic and acidic residues" evidence="1">
    <location>
        <begin position="1"/>
        <end position="22"/>
    </location>
</feature>
<dbReference type="AlphaFoldDB" id="A0A0B6XXY0"/>
<accession>A0A0B6XXY0</accession>
<proteinExistence type="predicted"/>